<gene>
    <name evidence="2" type="ORF">CCUS01_00103</name>
</gene>
<reference evidence="2" key="1">
    <citation type="submission" date="2016-11" db="EMBL/GenBank/DDBJ databases">
        <title>The genome sequence of Colletotrichum cuscutae.</title>
        <authorList>
            <person name="Baroncelli R."/>
        </authorList>
    </citation>
    <scope>NUCLEOTIDE SEQUENCE</scope>
    <source>
        <strain evidence="2">IMI 304802</strain>
    </source>
</reference>
<accession>A0AAJ0DQQ8</accession>
<dbReference type="AlphaFoldDB" id="A0AAJ0DQQ8"/>
<keyword evidence="3" id="KW-1185">Reference proteome</keyword>
<feature type="chain" id="PRO_5042589122" evidence="1">
    <location>
        <begin position="19"/>
        <end position="75"/>
    </location>
</feature>
<protein>
    <submittedName>
        <fullName evidence="2">Uncharacterized protein</fullName>
    </submittedName>
</protein>
<evidence type="ECO:0000313" key="3">
    <source>
        <dbReference type="Proteomes" id="UP001239213"/>
    </source>
</evidence>
<evidence type="ECO:0000313" key="2">
    <source>
        <dbReference type="EMBL" id="KAK1499379.1"/>
    </source>
</evidence>
<feature type="signal peptide" evidence="1">
    <location>
        <begin position="1"/>
        <end position="18"/>
    </location>
</feature>
<organism evidence="2 3">
    <name type="scientific">Colletotrichum cuscutae</name>
    <dbReference type="NCBI Taxonomy" id="1209917"/>
    <lineage>
        <taxon>Eukaryota</taxon>
        <taxon>Fungi</taxon>
        <taxon>Dikarya</taxon>
        <taxon>Ascomycota</taxon>
        <taxon>Pezizomycotina</taxon>
        <taxon>Sordariomycetes</taxon>
        <taxon>Hypocreomycetidae</taxon>
        <taxon>Glomerellales</taxon>
        <taxon>Glomerellaceae</taxon>
        <taxon>Colletotrichum</taxon>
        <taxon>Colletotrichum acutatum species complex</taxon>
    </lineage>
</organism>
<dbReference type="EMBL" id="MPDP01000001">
    <property type="protein sequence ID" value="KAK1499379.1"/>
    <property type="molecule type" value="Genomic_DNA"/>
</dbReference>
<keyword evidence="1" id="KW-0732">Signal</keyword>
<evidence type="ECO:0000256" key="1">
    <source>
        <dbReference type="SAM" id="SignalP"/>
    </source>
</evidence>
<comment type="caution">
    <text evidence="2">The sequence shown here is derived from an EMBL/GenBank/DDBJ whole genome shotgun (WGS) entry which is preliminary data.</text>
</comment>
<name>A0AAJ0DQQ8_9PEZI</name>
<dbReference type="Proteomes" id="UP001239213">
    <property type="component" value="Unassembled WGS sequence"/>
</dbReference>
<sequence length="75" mass="8348">MMKICGIFLSAMVVTTIAQQANFGYERLGERRDVLPPLPGMGIVGFADIHTFLYDTMNIIQEFGHWLAANTTALE</sequence>
<proteinExistence type="predicted"/>